<dbReference type="InterPro" id="IPR000210">
    <property type="entry name" value="BTB/POZ_dom"/>
</dbReference>
<dbReference type="InterPro" id="IPR000421">
    <property type="entry name" value="FA58C"/>
</dbReference>
<comment type="caution">
    <text evidence="3">The sequence shown here is derived from an EMBL/GenBank/DDBJ whole genome shotgun (WGS) entry which is preliminary data.</text>
</comment>
<reference evidence="3" key="1">
    <citation type="submission" date="2021-02" db="EMBL/GenBank/DDBJ databases">
        <authorList>
            <person name="Nowell W R."/>
        </authorList>
    </citation>
    <scope>NUCLEOTIDE SEQUENCE</scope>
</reference>
<dbReference type="GO" id="GO:0048512">
    <property type="term" value="P:circadian behavior"/>
    <property type="evidence" value="ECO:0007669"/>
    <property type="project" value="TreeGrafter"/>
</dbReference>
<sequence length="716" mass="83161">MSTWEEHVLSNSPTNDRNNGSKSDETPREGLGEINHTSELTIDFGKLYNQSDYSDVELIIESEHFFAHRTILAARSEYFRALLYGGLRESQHDNHAIEIKECKAAAFKILLRYIYTGQINLAKETEDTLLDLLGLVHQYGFEQLESSLSMYIQSILSLNNVCIIYDTACLYELNNLREHCALFIDSHAKEVITTNEFLALSPEALSSVVSRDSFFYPEIDIFYAIKNWHDYYYLNQKDQWKPFDNIVSKVRLTLMSMTELLSIVRYSNLFDLNQILDAIDIIHTESSSAMTVSNRTNYKNYRGRLRLNENLATKAYDAEDSSKNFFFSGEVKQYLLDGEVINYDLDRGYTRHLIDDVHYICVKLGEPSIINHIKLLLWDKDTRTYSYYIEVSVDNRNWTRIIDYHLYLCRSWQKLYFTPIVASFIRVVGTHNSINKVFHLVSMEVYYKRKSFAIVGDIHAPIENIATIEEGAIVSEGVSRVRNALINGDYQSYDWDTGYTCHQIGSGGIVIQLSQPYVVSSMRLHFLHRKYIKTILIPRSSSTSYTTLSYTHFFGINSNYFTILDYCYGIVITVHILITYIETSPDNIKWSTFVDKRNTACRSWQILTFSPRIVVFVRICGTHNTANEVFHCVHVECPCQPDILKLHLNEQRLNSPESSQEKNGIACEEFYNHFESWSKINKNSLLETHKILPFMIKPHYTEIIHSEQDDDEQNQH</sequence>
<evidence type="ECO:0000259" key="2">
    <source>
        <dbReference type="PROSITE" id="PS50097"/>
    </source>
</evidence>
<dbReference type="SMART" id="SM00225">
    <property type="entry name" value="BTB"/>
    <property type="match status" value="1"/>
</dbReference>
<protein>
    <recommendedName>
        <fullName evidence="2">BTB domain-containing protein</fullName>
    </recommendedName>
</protein>
<dbReference type="InterPro" id="IPR008979">
    <property type="entry name" value="Galactose-bd-like_sf"/>
</dbReference>
<proteinExistence type="predicted"/>
<dbReference type="SUPFAM" id="SSF54695">
    <property type="entry name" value="POZ domain"/>
    <property type="match status" value="1"/>
</dbReference>
<evidence type="ECO:0000256" key="1">
    <source>
        <dbReference type="SAM" id="MobiDB-lite"/>
    </source>
</evidence>
<dbReference type="PANTHER" id="PTHR46306">
    <property type="entry name" value="BTB/POZ DOMAIN-CONTAINING PROTEIN 9"/>
    <property type="match status" value="1"/>
</dbReference>
<feature type="compositionally biased region" description="Polar residues" evidence="1">
    <location>
        <begin position="9"/>
        <end position="21"/>
    </location>
</feature>
<accession>A0A821AAA0</accession>
<gene>
    <name evidence="3" type="ORF">QYT958_LOCUS9932</name>
</gene>
<name>A0A821AAA0_9BILA</name>
<dbReference type="Gene3D" id="3.30.710.10">
    <property type="entry name" value="Potassium Channel Kv1.1, Chain A"/>
    <property type="match status" value="1"/>
</dbReference>
<dbReference type="Pfam" id="PF00651">
    <property type="entry name" value="BTB"/>
    <property type="match status" value="1"/>
</dbReference>
<dbReference type="PROSITE" id="PS50097">
    <property type="entry name" value="BTB"/>
    <property type="match status" value="1"/>
</dbReference>
<dbReference type="GO" id="GO:0050804">
    <property type="term" value="P:modulation of chemical synaptic transmission"/>
    <property type="evidence" value="ECO:0007669"/>
    <property type="project" value="TreeGrafter"/>
</dbReference>
<dbReference type="Gene3D" id="2.60.120.260">
    <property type="entry name" value="Galactose-binding domain-like"/>
    <property type="match status" value="2"/>
</dbReference>
<dbReference type="Proteomes" id="UP000663848">
    <property type="component" value="Unassembled WGS sequence"/>
</dbReference>
<feature type="domain" description="BTB" evidence="2">
    <location>
        <begin position="54"/>
        <end position="123"/>
    </location>
</feature>
<dbReference type="Gene3D" id="1.25.40.420">
    <property type="match status" value="1"/>
</dbReference>
<dbReference type="AlphaFoldDB" id="A0A821AAA0"/>
<dbReference type="InterPro" id="IPR011705">
    <property type="entry name" value="BACK"/>
</dbReference>
<feature type="compositionally biased region" description="Basic and acidic residues" evidence="1">
    <location>
        <begin position="22"/>
        <end position="31"/>
    </location>
</feature>
<dbReference type="InterPro" id="IPR052407">
    <property type="entry name" value="BTB_POZ_domain_cont_9"/>
</dbReference>
<dbReference type="Pfam" id="PF07707">
    <property type="entry name" value="BACK"/>
    <property type="match status" value="1"/>
</dbReference>
<dbReference type="PANTHER" id="PTHR46306:SF1">
    <property type="entry name" value="BTB_POZ DOMAIN-CONTAINING PROTEIN 9"/>
    <property type="match status" value="1"/>
</dbReference>
<dbReference type="SUPFAM" id="SSF49785">
    <property type="entry name" value="Galactose-binding domain-like"/>
    <property type="match status" value="1"/>
</dbReference>
<evidence type="ECO:0000313" key="3">
    <source>
        <dbReference type="EMBL" id="CAF4575665.1"/>
    </source>
</evidence>
<organism evidence="3 4">
    <name type="scientific">Rotaria socialis</name>
    <dbReference type="NCBI Taxonomy" id="392032"/>
    <lineage>
        <taxon>Eukaryota</taxon>
        <taxon>Metazoa</taxon>
        <taxon>Spiralia</taxon>
        <taxon>Gnathifera</taxon>
        <taxon>Rotifera</taxon>
        <taxon>Eurotatoria</taxon>
        <taxon>Bdelloidea</taxon>
        <taxon>Philodinida</taxon>
        <taxon>Philodinidae</taxon>
        <taxon>Rotaria</taxon>
    </lineage>
</organism>
<dbReference type="GO" id="GO:0005737">
    <property type="term" value="C:cytoplasm"/>
    <property type="evidence" value="ECO:0007669"/>
    <property type="project" value="TreeGrafter"/>
</dbReference>
<dbReference type="Pfam" id="PF00754">
    <property type="entry name" value="F5_F8_type_C"/>
    <property type="match status" value="1"/>
</dbReference>
<dbReference type="SMART" id="SM00875">
    <property type="entry name" value="BACK"/>
    <property type="match status" value="1"/>
</dbReference>
<dbReference type="EMBL" id="CAJOBR010001078">
    <property type="protein sequence ID" value="CAF4575665.1"/>
    <property type="molecule type" value="Genomic_DNA"/>
</dbReference>
<dbReference type="InterPro" id="IPR011333">
    <property type="entry name" value="SKP1/BTB/POZ_sf"/>
</dbReference>
<feature type="region of interest" description="Disordered" evidence="1">
    <location>
        <begin position="1"/>
        <end position="32"/>
    </location>
</feature>
<dbReference type="GO" id="GO:0008344">
    <property type="term" value="P:adult locomotory behavior"/>
    <property type="evidence" value="ECO:0007669"/>
    <property type="project" value="TreeGrafter"/>
</dbReference>
<evidence type="ECO:0000313" key="4">
    <source>
        <dbReference type="Proteomes" id="UP000663848"/>
    </source>
</evidence>